<dbReference type="Pfam" id="PF04829">
    <property type="entry name" value="PT-VENN"/>
    <property type="match status" value="1"/>
</dbReference>
<keyword evidence="2" id="KW-0800">Toxin</keyword>
<gene>
    <name evidence="7" type="ORF">AB3U87_07745</name>
</gene>
<name>A0ABW7CM77_9GAMM</name>
<evidence type="ECO:0000256" key="2">
    <source>
        <dbReference type="ARBA" id="ARBA00022656"/>
    </source>
</evidence>
<keyword evidence="3" id="KW-1266">Target cell cytoplasm</keyword>
<evidence type="ECO:0000256" key="5">
    <source>
        <dbReference type="SAM" id="MobiDB-lite"/>
    </source>
</evidence>
<evidence type="ECO:0000313" key="7">
    <source>
        <dbReference type="EMBL" id="MFG6076257.1"/>
    </source>
</evidence>
<dbReference type="Pfam" id="PF13332">
    <property type="entry name" value="Fil_haemagg_2"/>
    <property type="match status" value="2"/>
</dbReference>
<keyword evidence="8" id="KW-1185">Reference proteome</keyword>
<evidence type="ECO:0000256" key="1">
    <source>
        <dbReference type="ARBA" id="ARBA00004219"/>
    </source>
</evidence>
<feature type="region of interest" description="Disordered" evidence="5">
    <location>
        <begin position="272"/>
        <end position="314"/>
    </location>
</feature>
<dbReference type="InterPro" id="IPR006914">
    <property type="entry name" value="VENN_dom"/>
</dbReference>
<organism evidence="7 8">
    <name type="scientific">Erwinia plantamica</name>
    <dbReference type="NCBI Taxonomy" id="3237104"/>
    <lineage>
        <taxon>Bacteria</taxon>
        <taxon>Pseudomonadati</taxon>
        <taxon>Pseudomonadota</taxon>
        <taxon>Gammaproteobacteria</taxon>
        <taxon>Enterobacterales</taxon>
        <taxon>Erwiniaceae</taxon>
        <taxon>Erwinia</taxon>
    </lineage>
</organism>
<comment type="subcellular location">
    <subcellularLocation>
        <location evidence="1">Target cell</location>
        <location evidence="1">Target cell cytoplasm</location>
    </subcellularLocation>
</comment>
<evidence type="ECO:0000256" key="4">
    <source>
        <dbReference type="ARBA" id="ARBA00023026"/>
    </source>
</evidence>
<comment type="caution">
    <text evidence="7">The sequence shown here is derived from an EMBL/GenBank/DDBJ whole genome shotgun (WGS) entry which is preliminary data.</text>
</comment>
<accession>A0ABW7CM77</accession>
<proteinExistence type="predicted"/>
<evidence type="ECO:0000259" key="6">
    <source>
        <dbReference type="Pfam" id="PF04829"/>
    </source>
</evidence>
<protein>
    <submittedName>
        <fullName evidence="7">Hemagglutinin repeat-containing protein</fullName>
    </submittedName>
</protein>
<keyword evidence="4" id="KW-0843">Virulence</keyword>
<sequence length="1066" mass="106594">MVAGNNVNVTAGNISASQQLSVTAGNDINLQHGIDTETFDQHYKATGSSSFGSRTTTEVRDTFSNQTASGSLLSGDSVNVKAGHDLTVTGSNVVGTQDVSLAAGNDLNIQAATTEQQESHFYSEKKSGLSSTGGIGVSIGTNSLKTTDDGKTLSSTGSTIGSMQGGVNLTAGNTLTVKGSDVLAGKDISLSGKEVSILAAENQSSQTHKTEQKQSGLTLALSGTAGSALNAAVTTAKQASEESDGRVAALQGMKAALSGVSATQAARLDAAKGDDPANNATVGVSVSYGSQSSKSESSLTQTTQQGSGLTAGGNLSITATGSGVKGQDGDITVQGSQLQAGKDMQLSANRDVNLLSAEESSSTRATNSSKGGSVGVGITAGSGGTGFNVSASVNKGKGHENADGVSHVETTLNAGSNVSITSGRDTALTGAQVNGEAVKLEVGRNLTLTSEQDSETFDSKQQNVGAGAGYTFGAGTATASVNASRDKMSSDWRSVTEQTGIFAGQGGFDITVGEHTQLDGAVISSTATADRNKLDTGTLGFSDIENHAEYKVEHAGAGISTGGSIGSQFEGNMASNILAGLNGSDSASSTTHSAVSEGTITIRDRENQQQDVASLSRDVENANPGLAQIFDKEKEQNRLKAAQLIAEIGSQVGDIARTEGQIAGEKAKRDPAALQAAREQLAGSGKPFTDADVAKQAYNNAMAPFGTGSALQQGIQAATAAIQGLAGGNVGAAIAGASAPYLAEQIHNLTEGNPEAKAMAHAVVGAVASYASGNSALAGAAGAVSGELMAGLVMKQLYPGKEVSELTETEKQTISALGTLAAGLAGGVAGDSAGNAVAGAQVGKNAVENNLLGGSEDAQAAWIRQHGIDMASCADAPGSASCQKAMNERDAVGLALATGSVALLPGGAQAMWGLGAGANAGIGYLADGTIDPANAAIAGWVNVISMGNGLAGTVGWNAAGGALGNWIDDKDPLSGALINGAGSGIGYGIGKGLSWGVNAGANWWKGGWDPKFNPVLQKYTEIKGDFGISKEVTPSNLPGSFGDMGASFSSEYGGKKLEPIIEEKLK</sequence>
<feature type="domain" description="VENN motif-containing" evidence="6">
    <location>
        <begin position="803"/>
        <end position="853"/>
    </location>
</feature>
<evidence type="ECO:0000256" key="3">
    <source>
        <dbReference type="ARBA" id="ARBA00022913"/>
    </source>
</evidence>
<evidence type="ECO:0000313" key="8">
    <source>
        <dbReference type="Proteomes" id="UP001605250"/>
    </source>
</evidence>
<dbReference type="InterPro" id="IPR025157">
    <property type="entry name" value="Hemagglutinin_rpt"/>
</dbReference>
<dbReference type="EMBL" id="JBGCUC010000006">
    <property type="protein sequence ID" value="MFG6076257.1"/>
    <property type="molecule type" value="Genomic_DNA"/>
</dbReference>
<feature type="compositionally biased region" description="Low complexity" evidence="5">
    <location>
        <begin position="281"/>
        <end position="308"/>
    </location>
</feature>
<dbReference type="Proteomes" id="UP001605250">
    <property type="component" value="Unassembled WGS sequence"/>
</dbReference>
<reference evidence="7 8" key="1">
    <citation type="submission" date="2024-07" db="EMBL/GenBank/DDBJ databases">
        <title>Novel bacterial strain Erwinia sp. OPT-41 promoting growth of various crops.</title>
        <authorList>
            <person name="Egorshina A."/>
            <person name="Lukyantsev M.A."/>
            <person name="Golubev S.N."/>
            <person name="Muratova A.Y."/>
            <person name="Bulygina E.A."/>
        </authorList>
    </citation>
    <scope>NUCLEOTIDE SEQUENCE [LARGE SCALE GENOMIC DNA]</scope>
    <source>
        <strain evidence="7 8">OPT-41</strain>
    </source>
</reference>